<dbReference type="InterPro" id="IPR003661">
    <property type="entry name" value="HisK_dim/P_dom"/>
</dbReference>
<dbReference type="SUPFAM" id="SSF55874">
    <property type="entry name" value="ATPase domain of HSP90 chaperone/DNA topoisomerase II/histidine kinase"/>
    <property type="match status" value="1"/>
</dbReference>
<dbReference type="CDD" id="cd00082">
    <property type="entry name" value="HisKA"/>
    <property type="match status" value="1"/>
</dbReference>
<dbReference type="GO" id="GO:0000155">
    <property type="term" value="F:phosphorelay sensor kinase activity"/>
    <property type="evidence" value="ECO:0007669"/>
    <property type="project" value="InterPro"/>
</dbReference>
<dbReference type="Pfam" id="PF00512">
    <property type="entry name" value="HisKA"/>
    <property type="match status" value="1"/>
</dbReference>
<evidence type="ECO:0000256" key="10">
    <source>
        <dbReference type="ARBA" id="ARBA00023012"/>
    </source>
</evidence>
<dbReference type="GO" id="GO:0004721">
    <property type="term" value="F:phosphoprotein phosphatase activity"/>
    <property type="evidence" value="ECO:0007669"/>
    <property type="project" value="TreeGrafter"/>
</dbReference>
<dbReference type="EC" id="2.7.13.3" evidence="3"/>
<keyword evidence="5" id="KW-0597">Phosphoprotein</keyword>
<protein>
    <recommendedName>
        <fullName evidence="3">histidine kinase</fullName>
        <ecNumber evidence="3">2.7.13.3</ecNumber>
    </recommendedName>
</protein>
<dbReference type="Gene3D" id="1.10.287.130">
    <property type="match status" value="1"/>
</dbReference>
<dbReference type="SUPFAM" id="SSF47384">
    <property type="entry name" value="Homodimeric domain of signal transducing histidine kinase"/>
    <property type="match status" value="1"/>
</dbReference>
<sequence>MSFIKYLKENIKLLAFYIFQIIFISLTIYFDRKNRVLTSNIFYIIFVSMFMFITYIAIDYYRKYQQIKKLLDVEASEDKTPILPKPIDCKEEIYYSIIDSLYNDFMETVKNIENEFKENKEFMTAWAHEIKTPITTSKLLISCEKQGLDTENLKPLEEEIEKIDDYVEKVLYYSRSDNFSKDYTISEVNIAKLIKESVKKHSIIFIKKHIKLLNEVPEAFTVDSDKKWILFIIDQIVSNALKYSNVNGIVIFKTLENDKEKVLIIEDNGLGIKSEDLKKIFNDAFTGYNGRNINLKATGMGLYLSQKLAKKLKHHIDIKSEYGKGTSVFIHFPKWHDYYDVTKM</sequence>
<evidence type="ECO:0000256" key="7">
    <source>
        <dbReference type="ARBA" id="ARBA00022692"/>
    </source>
</evidence>
<dbReference type="InterPro" id="IPR005467">
    <property type="entry name" value="His_kinase_dom"/>
</dbReference>
<dbReference type="Gene3D" id="3.30.565.10">
    <property type="entry name" value="Histidine kinase-like ATPase, C-terminal domain"/>
    <property type="match status" value="1"/>
</dbReference>
<evidence type="ECO:0000256" key="8">
    <source>
        <dbReference type="ARBA" id="ARBA00022777"/>
    </source>
</evidence>
<keyword evidence="10" id="KW-0902">Two-component regulatory system</keyword>
<comment type="caution">
    <text evidence="14">The sequence shown here is derived from an EMBL/GenBank/DDBJ whole genome shotgun (WGS) entry which is preliminary data.</text>
</comment>
<feature type="transmembrane region" description="Helical" evidence="12">
    <location>
        <begin position="12"/>
        <end position="30"/>
    </location>
</feature>
<keyword evidence="8 14" id="KW-0418">Kinase</keyword>
<dbReference type="InterPro" id="IPR050351">
    <property type="entry name" value="BphY/WalK/GraS-like"/>
</dbReference>
<dbReference type="PANTHER" id="PTHR45453">
    <property type="entry name" value="PHOSPHATE REGULON SENSOR PROTEIN PHOR"/>
    <property type="match status" value="1"/>
</dbReference>
<dbReference type="EMBL" id="JXSU01000007">
    <property type="protein sequence ID" value="KIS23556.1"/>
    <property type="molecule type" value="Genomic_DNA"/>
</dbReference>
<evidence type="ECO:0000256" key="11">
    <source>
        <dbReference type="ARBA" id="ARBA00023136"/>
    </source>
</evidence>
<dbReference type="PATRIC" id="fig|1379739.3.peg.1967"/>
<evidence type="ECO:0000256" key="5">
    <source>
        <dbReference type="ARBA" id="ARBA00022553"/>
    </source>
</evidence>
<keyword evidence="7 12" id="KW-0812">Transmembrane</keyword>
<dbReference type="GO" id="GO:0016036">
    <property type="term" value="P:cellular response to phosphate starvation"/>
    <property type="evidence" value="ECO:0007669"/>
    <property type="project" value="TreeGrafter"/>
</dbReference>
<keyword evidence="11 12" id="KW-0472">Membrane</keyword>
<dbReference type="AlphaFoldDB" id="A0A0D1BXH1"/>
<evidence type="ECO:0000256" key="3">
    <source>
        <dbReference type="ARBA" id="ARBA00012438"/>
    </source>
</evidence>
<dbReference type="SMART" id="SM00387">
    <property type="entry name" value="HATPase_c"/>
    <property type="match status" value="1"/>
</dbReference>
<reference evidence="14 15" key="1">
    <citation type="submission" date="2014-06" db="EMBL/GenBank/DDBJ databases">
        <title>Genome characterization of distinct group I Clostridium botulinum lineages.</title>
        <authorList>
            <person name="Giordani F."/>
            <person name="Anselmo A."/>
            <person name="Fillo S."/>
            <person name="Palozzi A.M."/>
            <person name="Fortunato A."/>
            <person name="Gentile B."/>
            <person name="Ciammaruconi A."/>
            <person name="Anniballi F."/>
            <person name="De Medici D."/>
            <person name="Lista F."/>
        </authorList>
    </citation>
    <scope>NUCLEOTIDE SEQUENCE [LARGE SCALE GENOMIC DNA]</scope>
    <source>
        <strain evidence="14 15">B2 450</strain>
    </source>
</reference>
<evidence type="ECO:0000313" key="15">
    <source>
        <dbReference type="Proteomes" id="UP000032250"/>
    </source>
</evidence>
<name>A0A0D1BXH1_CLOBO</name>
<organism evidence="14 15">
    <name type="scientific">Clostridium botulinum B2 450</name>
    <dbReference type="NCBI Taxonomy" id="1379739"/>
    <lineage>
        <taxon>Bacteria</taxon>
        <taxon>Bacillati</taxon>
        <taxon>Bacillota</taxon>
        <taxon>Clostridia</taxon>
        <taxon>Eubacteriales</taxon>
        <taxon>Clostridiaceae</taxon>
        <taxon>Clostridium</taxon>
    </lineage>
</organism>
<evidence type="ECO:0000256" key="9">
    <source>
        <dbReference type="ARBA" id="ARBA00022989"/>
    </source>
</evidence>
<dbReference type="OrthoDB" id="9780487at2"/>
<dbReference type="Pfam" id="PF02518">
    <property type="entry name" value="HATPase_c"/>
    <property type="match status" value="1"/>
</dbReference>
<dbReference type="PANTHER" id="PTHR45453:SF2">
    <property type="entry name" value="HISTIDINE KINASE"/>
    <property type="match status" value="1"/>
</dbReference>
<dbReference type="PROSITE" id="PS50109">
    <property type="entry name" value="HIS_KIN"/>
    <property type="match status" value="1"/>
</dbReference>
<dbReference type="InterPro" id="IPR003594">
    <property type="entry name" value="HATPase_dom"/>
</dbReference>
<evidence type="ECO:0000256" key="4">
    <source>
        <dbReference type="ARBA" id="ARBA00022475"/>
    </source>
</evidence>
<evidence type="ECO:0000259" key="13">
    <source>
        <dbReference type="PROSITE" id="PS50109"/>
    </source>
</evidence>
<dbReference type="InterPro" id="IPR036097">
    <property type="entry name" value="HisK_dim/P_sf"/>
</dbReference>
<gene>
    <name evidence="14" type="ORF">N495_08100</name>
</gene>
<comment type="catalytic activity">
    <reaction evidence="1">
        <text>ATP + protein L-histidine = ADP + protein N-phospho-L-histidine.</text>
        <dbReference type="EC" id="2.7.13.3"/>
    </reaction>
</comment>
<dbReference type="InterPro" id="IPR036890">
    <property type="entry name" value="HATPase_C_sf"/>
</dbReference>
<comment type="subcellular location">
    <subcellularLocation>
        <location evidence="2">Cell membrane</location>
        <topology evidence="2">Multi-pass membrane protein</topology>
    </subcellularLocation>
</comment>
<evidence type="ECO:0000256" key="2">
    <source>
        <dbReference type="ARBA" id="ARBA00004651"/>
    </source>
</evidence>
<feature type="transmembrane region" description="Helical" evidence="12">
    <location>
        <begin position="42"/>
        <end position="61"/>
    </location>
</feature>
<keyword evidence="6" id="KW-0808">Transferase</keyword>
<keyword evidence="9 12" id="KW-1133">Transmembrane helix</keyword>
<dbReference type="HOGENOM" id="CLU_000445_13_1_9"/>
<dbReference type="InterPro" id="IPR004358">
    <property type="entry name" value="Sig_transdc_His_kin-like_C"/>
</dbReference>
<dbReference type="GO" id="GO:0005886">
    <property type="term" value="C:plasma membrane"/>
    <property type="evidence" value="ECO:0007669"/>
    <property type="project" value="UniProtKB-SubCell"/>
</dbReference>
<accession>A0A0D1BXH1</accession>
<dbReference type="SMART" id="SM00388">
    <property type="entry name" value="HisKA"/>
    <property type="match status" value="1"/>
</dbReference>
<keyword evidence="4" id="KW-1003">Cell membrane</keyword>
<feature type="domain" description="Histidine kinase" evidence="13">
    <location>
        <begin position="125"/>
        <end position="336"/>
    </location>
</feature>
<dbReference type="RefSeq" id="WP_003486392.1">
    <property type="nucleotide sequence ID" value="NZ_JXSU01000007.1"/>
</dbReference>
<evidence type="ECO:0000256" key="1">
    <source>
        <dbReference type="ARBA" id="ARBA00000085"/>
    </source>
</evidence>
<proteinExistence type="predicted"/>
<evidence type="ECO:0000256" key="6">
    <source>
        <dbReference type="ARBA" id="ARBA00022679"/>
    </source>
</evidence>
<dbReference type="PRINTS" id="PR00344">
    <property type="entry name" value="BCTRLSENSOR"/>
</dbReference>
<evidence type="ECO:0000313" key="14">
    <source>
        <dbReference type="EMBL" id="KIS23556.1"/>
    </source>
</evidence>
<dbReference type="Proteomes" id="UP000032250">
    <property type="component" value="Unassembled WGS sequence"/>
</dbReference>
<evidence type="ECO:0000256" key="12">
    <source>
        <dbReference type="SAM" id="Phobius"/>
    </source>
</evidence>